<dbReference type="Pfam" id="PF22215">
    <property type="entry name" value="MLKL_N"/>
    <property type="match status" value="1"/>
</dbReference>
<evidence type="ECO:0000256" key="1">
    <source>
        <dbReference type="SAM" id="MobiDB-lite"/>
    </source>
</evidence>
<dbReference type="InterPro" id="IPR054000">
    <property type="entry name" value="MLKL_N"/>
</dbReference>
<comment type="caution">
    <text evidence="4">The sequence shown here is derived from an EMBL/GenBank/DDBJ whole genome shotgun (WGS) entry which is preliminary data.</text>
</comment>
<feature type="domain" description="Alkyl hydroperoxide reductase subunit C/ Thiol specific antioxidant" evidence="2">
    <location>
        <begin position="8"/>
        <end position="136"/>
    </location>
</feature>
<dbReference type="Gene3D" id="3.40.30.10">
    <property type="entry name" value="Glutaredoxin"/>
    <property type="match status" value="1"/>
</dbReference>
<proteinExistence type="predicted"/>
<gene>
    <name evidence="4" type="ORF">D9757_001552</name>
</gene>
<evidence type="ECO:0008006" key="6">
    <source>
        <dbReference type="Google" id="ProtNLM"/>
    </source>
</evidence>
<dbReference type="OrthoDB" id="61437at2759"/>
<evidence type="ECO:0000313" key="5">
    <source>
        <dbReference type="Proteomes" id="UP000518752"/>
    </source>
</evidence>
<feature type="domain" description="Mixed lineage kinase" evidence="3">
    <location>
        <begin position="266"/>
        <end position="377"/>
    </location>
</feature>
<dbReference type="EMBL" id="JAACJN010000006">
    <property type="protein sequence ID" value="KAF5392307.1"/>
    <property type="molecule type" value="Genomic_DNA"/>
</dbReference>
<dbReference type="GO" id="GO:0007166">
    <property type="term" value="P:cell surface receptor signaling pathway"/>
    <property type="evidence" value="ECO:0007669"/>
    <property type="project" value="InterPro"/>
</dbReference>
<accession>A0A8H5HZ89</accession>
<dbReference type="AlphaFoldDB" id="A0A8H5HZ89"/>
<dbReference type="Proteomes" id="UP000518752">
    <property type="component" value="Unassembled WGS sequence"/>
</dbReference>
<reference evidence="4 5" key="1">
    <citation type="journal article" date="2020" name="ISME J.">
        <title>Uncovering the hidden diversity of litter-decomposition mechanisms in mushroom-forming fungi.</title>
        <authorList>
            <person name="Floudas D."/>
            <person name="Bentzer J."/>
            <person name="Ahren D."/>
            <person name="Johansson T."/>
            <person name="Persson P."/>
            <person name="Tunlid A."/>
        </authorList>
    </citation>
    <scope>NUCLEOTIDE SEQUENCE [LARGE SCALE GENOMIC DNA]</scope>
    <source>
        <strain evidence="4 5">CBS 406.79</strain>
    </source>
</reference>
<dbReference type="InterPro" id="IPR059179">
    <property type="entry name" value="MLKL-like_MCAfunc"/>
</dbReference>
<dbReference type="Gene3D" id="1.20.930.20">
    <property type="entry name" value="Adaptor protein Cbl, N-terminal domain"/>
    <property type="match status" value="1"/>
</dbReference>
<protein>
    <recommendedName>
        <fullName evidence="6">Alkyl hydroperoxide reductase subunit C/ Thiol specific antioxidant domain-containing protein</fullName>
    </recommendedName>
</protein>
<sequence length="1100" mass="122027">MRTNLNPGVFAPNFDAKTASGRLFRLHSWIGESWSIVFSHPGAGFVTELTEVARKLSEIEQRDIKVVGISRNWNNEAAQWNRLLQHYSHQPGAGQDVQIIADSQSRISSMYGLVTERGKAIIPNTAFLVDHRKIIRLVLTYPTSLSSGLGQFLRYVDNNTVTSTPTESSAPDSASRDDTHNNGDVGEDNGGGTPVIHAALDVMHTTKDGSCGDNAVGGDGEASTTNYIQHALNVMDNLADLGKVIPFVAPAFLIIKAIISIEKHAREADTKCTDLVQRITFMLSQLPALKKIQITDSTRQVIDRMNDILKSSAALIQTYRKQSTIARRLSLHNRDRFAACAASLRDCTNDLMVTLQIQQSSQLNLLARPLPSDPEDEAAETFVAAHGGLVAVKENEDLVKQFASERKLSVDDTVMEQLNTNMTEVLQQNQDRLEQSLNESVSTSVVEGIKGLAAQMNELAKEQTFVCLQCDKEYRDSVNGEKSCSFHRAEYDSWNKSYACCSTNNPCQAGRHRSKHHCDYVYGNFFTFARNITGYVDTTDPWIEVEDFNFDTSEKITASVSRLLRWKSRGAAPELPTILVTVGGLSISTPYFFKTLNTKELELASKVVDITHQLVIFRTSHSKEQYAMAQWMLSAKGGIIGITVTVKAATSSKPFIRFCPIDITTASLSGEVKAISEGGLRSYRPSTLYTLPDIERVSAALHEGAPREVRKDFKTRTSPKLPVVLKTVSDPPLVANDQFASLQADNFTGAVSVFNKHPVNSQEPISISSVAAFYRFIGDETYQPVKSMEIVDGPTLPVSVDPRQTWTLKFVLNIPRSEEDAKTETKWWGRSFIARQRPLRIKLVLTDIEEEECSLVLDYVSPVYEQSKPGSDDLAFFYVDDPLTWNRYGVHVTNASHGDRAAIQLGNWTLDGDWMKKLVYNALKNGESEIELEMGENKDEGESTAWSWKSWALVDLSCQRLYAFKILITKNLVGTKGFACLGYVACPEYGDFYDDARPIQYASETTSFPKLDPYISESVLLDDDFDDIVPEVQKASSPAAIGPTTPSVAIPDELTRRLASIDLSLSRLASIDKSLSSMNENIARLGTSIEQLVEILRSKK</sequence>
<dbReference type="InterPro" id="IPR036537">
    <property type="entry name" value="Adaptor_Cbl_N_dom_sf"/>
</dbReference>
<dbReference type="GO" id="GO:0016491">
    <property type="term" value="F:oxidoreductase activity"/>
    <property type="evidence" value="ECO:0007669"/>
    <property type="project" value="InterPro"/>
</dbReference>
<evidence type="ECO:0000259" key="2">
    <source>
        <dbReference type="Pfam" id="PF00578"/>
    </source>
</evidence>
<evidence type="ECO:0000313" key="4">
    <source>
        <dbReference type="EMBL" id="KAF5392307.1"/>
    </source>
</evidence>
<dbReference type="SUPFAM" id="SSF52833">
    <property type="entry name" value="Thioredoxin-like"/>
    <property type="match status" value="1"/>
</dbReference>
<feature type="region of interest" description="Disordered" evidence="1">
    <location>
        <begin position="162"/>
        <end position="191"/>
    </location>
</feature>
<evidence type="ECO:0000259" key="3">
    <source>
        <dbReference type="Pfam" id="PF22215"/>
    </source>
</evidence>
<organism evidence="4 5">
    <name type="scientific">Collybiopsis confluens</name>
    <dbReference type="NCBI Taxonomy" id="2823264"/>
    <lineage>
        <taxon>Eukaryota</taxon>
        <taxon>Fungi</taxon>
        <taxon>Dikarya</taxon>
        <taxon>Basidiomycota</taxon>
        <taxon>Agaricomycotina</taxon>
        <taxon>Agaricomycetes</taxon>
        <taxon>Agaricomycetidae</taxon>
        <taxon>Agaricales</taxon>
        <taxon>Marasmiineae</taxon>
        <taxon>Omphalotaceae</taxon>
        <taxon>Collybiopsis</taxon>
    </lineage>
</organism>
<name>A0A8H5HZ89_9AGAR</name>
<keyword evidence="5" id="KW-1185">Reference proteome</keyword>
<dbReference type="Pfam" id="PF00578">
    <property type="entry name" value="AhpC-TSA"/>
    <property type="match status" value="1"/>
</dbReference>
<dbReference type="InterPro" id="IPR036249">
    <property type="entry name" value="Thioredoxin-like_sf"/>
</dbReference>
<feature type="compositionally biased region" description="Polar residues" evidence="1">
    <location>
        <begin position="162"/>
        <end position="172"/>
    </location>
</feature>
<dbReference type="GO" id="GO:0016209">
    <property type="term" value="F:antioxidant activity"/>
    <property type="evidence" value="ECO:0007669"/>
    <property type="project" value="InterPro"/>
</dbReference>
<dbReference type="InterPro" id="IPR000866">
    <property type="entry name" value="AhpC/TSA"/>
</dbReference>
<dbReference type="CDD" id="cd21037">
    <property type="entry name" value="MLKL_NTD"/>
    <property type="match status" value="1"/>
</dbReference>